<sequence length="154" mass="17199">MAVALLVRRYYVRGVTPRENLLKLVAFLLLIIASSMGISAYWGINPNGWIGYTIAVPIWFLATLCMSLFLKQQREARVWGVPLVPWLPSMSIAINIFLMGSLDSSAFTRFGICTGTYFGQILTWNQEDSSGNVIKQGDPIHLFGRVNHFSEAIA</sequence>
<dbReference type="Proteomes" id="UP001341840">
    <property type="component" value="Unassembled WGS sequence"/>
</dbReference>
<comment type="caution">
    <text evidence="4">The sequence shown here is derived from an EMBL/GenBank/DDBJ whole genome shotgun (WGS) entry which is preliminary data.</text>
</comment>
<proteinExistence type="inferred from homology"/>
<accession>A0ABU6T5V5</accession>
<feature type="transmembrane region" description="Helical" evidence="2">
    <location>
        <begin position="49"/>
        <end position="70"/>
    </location>
</feature>
<evidence type="ECO:0000313" key="4">
    <source>
        <dbReference type="EMBL" id="MED6143333.1"/>
    </source>
</evidence>
<gene>
    <name evidence="4" type="primary">CAT5_2</name>
    <name evidence="4" type="ORF">PIB30_005250</name>
</gene>
<reference evidence="4 5" key="1">
    <citation type="journal article" date="2023" name="Plants (Basel)">
        <title>Bridging the Gap: Combining Genomics and Transcriptomics Approaches to Understand Stylosanthes scabra, an Orphan Legume from the Brazilian Caatinga.</title>
        <authorList>
            <person name="Ferreira-Neto J.R.C."/>
            <person name="da Silva M.D."/>
            <person name="Binneck E."/>
            <person name="de Melo N.F."/>
            <person name="da Silva R.H."/>
            <person name="de Melo A.L.T.M."/>
            <person name="Pandolfi V."/>
            <person name="Bustamante F.O."/>
            <person name="Brasileiro-Vidal A.C."/>
            <person name="Benko-Iseppon A.M."/>
        </authorList>
    </citation>
    <scope>NUCLEOTIDE SEQUENCE [LARGE SCALE GENOMIC DNA]</scope>
    <source>
        <tissue evidence="4">Leaves</tissue>
    </source>
</reference>
<evidence type="ECO:0000256" key="1">
    <source>
        <dbReference type="ARBA" id="ARBA00008572"/>
    </source>
</evidence>
<dbReference type="EMBL" id="JASCZI010090631">
    <property type="protein sequence ID" value="MED6143333.1"/>
    <property type="molecule type" value="Genomic_DNA"/>
</dbReference>
<keyword evidence="2" id="KW-0812">Transmembrane</keyword>
<evidence type="ECO:0000256" key="2">
    <source>
        <dbReference type="SAM" id="Phobius"/>
    </source>
</evidence>
<protein>
    <submittedName>
        <fullName evidence="4">Catabolite repression protein cat5</fullName>
    </submittedName>
</protein>
<comment type="similarity">
    <text evidence="1">Belongs to the amino acid-polyamine-organocation (APC) superfamily. Cationic amino acid transporter (CAT) (TC 2.A.3.3) family.</text>
</comment>
<dbReference type="PANTHER" id="PTHR43243:SF22">
    <property type="entry name" value="CATIONIC AMINO ACID TRANSPORTER 5"/>
    <property type="match status" value="1"/>
</dbReference>
<feature type="transmembrane region" description="Helical" evidence="2">
    <location>
        <begin position="21"/>
        <end position="43"/>
    </location>
</feature>
<feature type="transmembrane region" description="Helical" evidence="2">
    <location>
        <begin position="82"/>
        <end position="102"/>
    </location>
</feature>
<feature type="domain" description="Cationic amino acid transporter C-terminal" evidence="3">
    <location>
        <begin position="79"/>
        <end position="115"/>
    </location>
</feature>
<evidence type="ECO:0000313" key="5">
    <source>
        <dbReference type="Proteomes" id="UP001341840"/>
    </source>
</evidence>
<name>A0ABU6T5V5_9FABA</name>
<dbReference type="PANTHER" id="PTHR43243">
    <property type="entry name" value="INNER MEMBRANE TRANSPORTER YGJI-RELATED"/>
    <property type="match status" value="1"/>
</dbReference>
<organism evidence="4 5">
    <name type="scientific">Stylosanthes scabra</name>
    <dbReference type="NCBI Taxonomy" id="79078"/>
    <lineage>
        <taxon>Eukaryota</taxon>
        <taxon>Viridiplantae</taxon>
        <taxon>Streptophyta</taxon>
        <taxon>Embryophyta</taxon>
        <taxon>Tracheophyta</taxon>
        <taxon>Spermatophyta</taxon>
        <taxon>Magnoliopsida</taxon>
        <taxon>eudicotyledons</taxon>
        <taxon>Gunneridae</taxon>
        <taxon>Pentapetalae</taxon>
        <taxon>rosids</taxon>
        <taxon>fabids</taxon>
        <taxon>Fabales</taxon>
        <taxon>Fabaceae</taxon>
        <taxon>Papilionoideae</taxon>
        <taxon>50 kb inversion clade</taxon>
        <taxon>dalbergioids sensu lato</taxon>
        <taxon>Dalbergieae</taxon>
        <taxon>Pterocarpus clade</taxon>
        <taxon>Stylosanthes</taxon>
    </lineage>
</organism>
<keyword evidence="2" id="KW-1133">Transmembrane helix</keyword>
<dbReference type="InterPro" id="IPR029485">
    <property type="entry name" value="CAT_C"/>
</dbReference>
<evidence type="ECO:0000259" key="3">
    <source>
        <dbReference type="Pfam" id="PF13906"/>
    </source>
</evidence>
<dbReference type="Pfam" id="PF13906">
    <property type="entry name" value="AA_permease_C"/>
    <property type="match status" value="1"/>
</dbReference>
<keyword evidence="2" id="KW-0472">Membrane</keyword>
<keyword evidence="5" id="KW-1185">Reference proteome</keyword>